<dbReference type="InterPro" id="IPR023393">
    <property type="entry name" value="START-like_dom_sf"/>
</dbReference>
<reference evidence="1" key="2">
    <citation type="submission" date="2020-09" db="EMBL/GenBank/DDBJ databases">
        <authorList>
            <person name="Sun Q."/>
            <person name="Zhou Y."/>
        </authorList>
    </citation>
    <scope>NUCLEOTIDE SEQUENCE</scope>
    <source>
        <strain evidence="1">CGMCC 4.7278</strain>
    </source>
</reference>
<organism evidence="1 2">
    <name type="scientific">Nocardia camponoti</name>
    <dbReference type="NCBI Taxonomy" id="1616106"/>
    <lineage>
        <taxon>Bacteria</taxon>
        <taxon>Bacillati</taxon>
        <taxon>Actinomycetota</taxon>
        <taxon>Actinomycetes</taxon>
        <taxon>Mycobacteriales</taxon>
        <taxon>Nocardiaceae</taxon>
        <taxon>Nocardia</taxon>
    </lineage>
</organism>
<dbReference type="Proteomes" id="UP000612956">
    <property type="component" value="Unassembled WGS sequence"/>
</dbReference>
<reference evidence="1" key="1">
    <citation type="journal article" date="2014" name="Int. J. Syst. Evol. Microbiol.">
        <title>Complete genome sequence of Corynebacterium casei LMG S-19264T (=DSM 44701T), isolated from a smear-ripened cheese.</title>
        <authorList>
            <consortium name="US DOE Joint Genome Institute (JGI-PGF)"/>
            <person name="Walter F."/>
            <person name="Albersmeier A."/>
            <person name="Kalinowski J."/>
            <person name="Ruckert C."/>
        </authorList>
    </citation>
    <scope>NUCLEOTIDE SEQUENCE</scope>
    <source>
        <strain evidence="1">CGMCC 4.7278</strain>
    </source>
</reference>
<proteinExistence type="predicted"/>
<accession>A0A917QCN4</accession>
<sequence length="146" mass="16187">MALVIDATVEIDAPAERVWQVLTDFARYGEWNPFCVEASSSLELGSPIDMRVDLGGKELRKQREYIASCTPGVEFSYRMRPVPLGALSSLRSHTLIGLPNGRCRYESRFRVSGWLSPIVARSYGEALRKGFAGMTDAVVKRACEGI</sequence>
<protein>
    <recommendedName>
        <fullName evidence="3">SRPBCC domain-containing protein</fullName>
    </recommendedName>
</protein>
<evidence type="ECO:0008006" key="3">
    <source>
        <dbReference type="Google" id="ProtNLM"/>
    </source>
</evidence>
<dbReference type="RefSeq" id="WP_188827958.1">
    <property type="nucleotide sequence ID" value="NZ_BMMW01000001.1"/>
</dbReference>
<gene>
    <name evidence="1" type="ORF">GCM10011591_14360</name>
</gene>
<evidence type="ECO:0000313" key="2">
    <source>
        <dbReference type="Proteomes" id="UP000612956"/>
    </source>
</evidence>
<dbReference type="EMBL" id="BMMW01000001">
    <property type="protein sequence ID" value="GGK43899.1"/>
    <property type="molecule type" value="Genomic_DNA"/>
</dbReference>
<dbReference type="SUPFAM" id="SSF55961">
    <property type="entry name" value="Bet v1-like"/>
    <property type="match status" value="1"/>
</dbReference>
<name>A0A917QCN4_9NOCA</name>
<dbReference type="AlphaFoldDB" id="A0A917QCN4"/>
<dbReference type="Pfam" id="PF10604">
    <property type="entry name" value="Polyketide_cyc2"/>
    <property type="match status" value="1"/>
</dbReference>
<dbReference type="InterPro" id="IPR019587">
    <property type="entry name" value="Polyketide_cyclase/dehydratase"/>
</dbReference>
<evidence type="ECO:0000313" key="1">
    <source>
        <dbReference type="EMBL" id="GGK43899.1"/>
    </source>
</evidence>
<comment type="caution">
    <text evidence="1">The sequence shown here is derived from an EMBL/GenBank/DDBJ whole genome shotgun (WGS) entry which is preliminary data.</text>
</comment>
<dbReference type="Gene3D" id="3.30.530.20">
    <property type="match status" value="1"/>
</dbReference>
<keyword evidence="2" id="KW-1185">Reference proteome</keyword>
<dbReference type="CDD" id="cd07822">
    <property type="entry name" value="SRPBCC_4"/>
    <property type="match status" value="1"/>
</dbReference>